<dbReference type="RefSeq" id="WP_193870235.1">
    <property type="nucleotide sequence ID" value="NZ_JADEWU010000038.1"/>
</dbReference>
<name>A0ABR9UFY6_9CYAN</name>
<dbReference type="EMBL" id="JADEWU010000038">
    <property type="protein sequence ID" value="MBE9144721.1"/>
    <property type="molecule type" value="Genomic_DNA"/>
</dbReference>
<dbReference type="Proteomes" id="UP000640725">
    <property type="component" value="Unassembled WGS sequence"/>
</dbReference>
<evidence type="ECO:0000313" key="2">
    <source>
        <dbReference type="EMBL" id="MBE9144721.1"/>
    </source>
</evidence>
<feature type="compositionally biased region" description="Polar residues" evidence="1">
    <location>
        <begin position="29"/>
        <end position="39"/>
    </location>
</feature>
<evidence type="ECO:0000313" key="3">
    <source>
        <dbReference type="Proteomes" id="UP000640725"/>
    </source>
</evidence>
<protein>
    <submittedName>
        <fullName evidence="2">Uncharacterized protein</fullName>
    </submittedName>
</protein>
<feature type="region of interest" description="Disordered" evidence="1">
    <location>
        <begin position="23"/>
        <end position="54"/>
    </location>
</feature>
<organism evidence="2 3">
    <name type="scientific">Planktothrix mougeotii LEGE 06226</name>
    <dbReference type="NCBI Taxonomy" id="1828728"/>
    <lineage>
        <taxon>Bacteria</taxon>
        <taxon>Bacillati</taxon>
        <taxon>Cyanobacteriota</taxon>
        <taxon>Cyanophyceae</taxon>
        <taxon>Oscillatoriophycideae</taxon>
        <taxon>Oscillatoriales</taxon>
        <taxon>Microcoleaceae</taxon>
        <taxon>Planktothrix</taxon>
    </lineage>
</organism>
<sequence>MATSNKYASSKSQPTAVQLAFPWGEEQILDNSPASTTKHGTQHKTSSKKQQPPQVVVILICK</sequence>
<keyword evidence="3" id="KW-1185">Reference proteome</keyword>
<proteinExistence type="predicted"/>
<comment type="caution">
    <text evidence="2">The sequence shown here is derived from an EMBL/GenBank/DDBJ whole genome shotgun (WGS) entry which is preliminary data.</text>
</comment>
<evidence type="ECO:0000256" key="1">
    <source>
        <dbReference type="SAM" id="MobiDB-lite"/>
    </source>
</evidence>
<reference evidence="2 3" key="1">
    <citation type="submission" date="2020-10" db="EMBL/GenBank/DDBJ databases">
        <authorList>
            <person name="Castelo-Branco R."/>
            <person name="Eusebio N."/>
            <person name="Adriana R."/>
            <person name="Vieira A."/>
            <person name="Brugerolle De Fraissinette N."/>
            <person name="Rezende De Castro R."/>
            <person name="Schneider M.P."/>
            <person name="Vasconcelos V."/>
            <person name="Leao P.N."/>
        </authorList>
    </citation>
    <scope>NUCLEOTIDE SEQUENCE [LARGE SCALE GENOMIC DNA]</scope>
    <source>
        <strain evidence="2 3">LEGE 06226</strain>
    </source>
</reference>
<accession>A0ABR9UFY6</accession>
<gene>
    <name evidence="2" type="ORF">IQ236_16065</name>
</gene>